<reference evidence="3 4" key="1">
    <citation type="submission" date="2016-10" db="EMBL/GenBank/DDBJ databases">
        <authorList>
            <person name="de Groot N.N."/>
        </authorList>
    </citation>
    <scope>NUCLEOTIDE SEQUENCE [LARGE SCALE GENOMIC DNA]</scope>
    <source>
        <strain evidence="3 4">CGMCC 4.5739</strain>
    </source>
</reference>
<evidence type="ECO:0000256" key="1">
    <source>
        <dbReference type="SAM" id="MobiDB-lite"/>
    </source>
</evidence>
<feature type="chain" id="PRO_5038987886" evidence="2">
    <location>
        <begin position="30"/>
        <end position="338"/>
    </location>
</feature>
<dbReference type="OrthoDB" id="4800194at2"/>
<feature type="signal peptide" evidence="2">
    <location>
        <begin position="1"/>
        <end position="29"/>
    </location>
</feature>
<dbReference type="Proteomes" id="UP000199207">
    <property type="component" value="Unassembled WGS sequence"/>
</dbReference>
<dbReference type="AlphaFoldDB" id="A0A1I1RK05"/>
<accession>A0A1I1RK05</accession>
<organism evidence="3 4">
    <name type="scientific">Streptomyces aidingensis</name>
    <dbReference type="NCBI Taxonomy" id="910347"/>
    <lineage>
        <taxon>Bacteria</taxon>
        <taxon>Bacillati</taxon>
        <taxon>Actinomycetota</taxon>
        <taxon>Actinomycetes</taxon>
        <taxon>Kitasatosporales</taxon>
        <taxon>Streptomycetaceae</taxon>
        <taxon>Streptomyces</taxon>
    </lineage>
</organism>
<evidence type="ECO:0000256" key="2">
    <source>
        <dbReference type="SAM" id="SignalP"/>
    </source>
</evidence>
<evidence type="ECO:0000313" key="3">
    <source>
        <dbReference type="EMBL" id="SFD34646.1"/>
    </source>
</evidence>
<sequence length="338" mass="36167">MRIPPRPSAAVVTVTASALLAVSAAGLLAGCSTRPDPAPEQSAPVSRAPGAHSLGAGLSFPMDRYRISDADQRTLELARNVLITECMSRHGLDYTPPAPAGPSGLPPYAHLYGVDDPGHAAVHGYRHPADLEPDAYPRIEQDLSAQERLALYGDPEHTEQTAPAEITHDPEGREPGHAHEGPEPRPAHPSGQSQPSEPATGCWGEARLAINEPGEDWIDPTFIHQLEDEAGHAADEDPRVAGLRREWAGCMARNGYPEARGPLTAVEDLGLTDIMDERAIAAARQDVACKTETGLVARWAAVDAEYQAELIAEHAGLLADYQRQHAERMARARAVLAP</sequence>
<gene>
    <name evidence="3" type="ORF">SAMN05421773_113144</name>
</gene>
<evidence type="ECO:0000313" key="4">
    <source>
        <dbReference type="Proteomes" id="UP000199207"/>
    </source>
</evidence>
<dbReference type="PROSITE" id="PS51257">
    <property type="entry name" value="PROKAR_LIPOPROTEIN"/>
    <property type="match status" value="1"/>
</dbReference>
<dbReference type="STRING" id="910347.SAMN05421773_113144"/>
<keyword evidence="4" id="KW-1185">Reference proteome</keyword>
<protein>
    <submittedName>
        <fullName evidence="3">Uncharacterized protein</fullName>
    </submittedName>
</protein>
<feature type="region of interest" description="Disordered" evidence="1">
    <location>
        <begin position="155"/>
        <end position="201"/>
    </location>
</feature>
<dbReference type="RefSeq" id="WP_093840586.1">
    <property type="nucleotide sequence ID" value="NZ_FOLM01000013.1"/>
</dbReference>
<dbReference type="EMBL" id="FOLM01000013">
    <property type="protein sequence ID" value="SFD34646.1"/>
    <property type="molecule type" value="Genomic_DNA"/>
</dbReference>
<proteinExistence type="predicted"/>
<feature type="compositionally biased region" description="Basic and acidic residues" evidence="1">
    <location>
        <begin position="166"/>
        <end position="186"/>
    </location>
</feature>
<keyword evidence="2" id="KW-0732">Signal</keyword>
<name>A0A1I1RK05_9ACTN</name>